<dbReference type="OrthoDB" id="198277at2157"/>
<dbReference type="SUPFAM" id="SSF49764">
    <property type="entry name" value="HSP20-like chaperones"/>
    <property type="match status" value="1"/>
</dbReference>
<evidence type="ECO:0000256" key="1">
    <source>
        <dbReference type="PROSITE-ProRule" id="PRU00285"/>
    </source>
</evidence>
<comment type="similarity">
    <text evidence="1 2">Belongs to the small heat shock protein (HSP20) family.</text>
</comment>
<reference evidence="4 5" key="1">
    <citation type="submission" date="2018-05" db="EMBL/GenBank/DDBJ databases">
        <title>Draft genome of Methanospirillum lacunae Ki8-1.</title>
        <authorList>
            <person name="Dueholm M.S."/>
            <person name="Nielsen P.H."/>
            <person name="Bakmann L.F."/>
            <person name="Otzen D.E."/>
        </authorList>
    </citation>
    <scope>NUCLEOTIDE SEQUENCE [LARGE SCALE GENOMIC DNA]</scope>
    <source>
        <strain evidence="4 5">Ki8-1</strain>
    </source>
</reference>
<evidence type="ECO:0000256" key="2">
    <source>
        <dbReference type="RuleBase" id="RU003616"/>
    </source>
</evidence>
<evidence type="ECO:0000259" key="3">
    <source>
        <dbReference type="PROSITE" id="PS01031"/>
    </source>
</evidence>
<dbReference type="PANTHER" id="PTHR11527">
    <property type="entry name" value="HEAT-SHOCK PROTEIN 20 FAMILY MEMBER"/>
    <property type="match status" value="1"/>
</dbReference>
<organism evidence="4 5">
    <name type="scientific">Methanospirillum lacunae</name>
    <dbReference type="NCBI Taxonomy" id="668570"/>
    <lineage>
        <taxon>Archaea</taxon>
        <taxon>Methanobacteriati</taxon>
        <taxon>Methanobacteriota</taxon>
        <taxon>Stenosarchaea group</taxon>
        <taxon>Methanomicrobia</taxon>
        <taxon>Methanomicrobiales</taxon>
        <taxon>Methanospirillaceae</taxon>
        <taxon>Methanospirillum</taxon>
    </lineage>
</organism>
<name>A0A2V2NGI3_9EURY</name>
<evidence type="ECO:0000313" key="5">
    <source>
        <dbReference type="Proteomes" id="UP000245657"/>
    </source>
</evidence>
<proteinExistence type="inferred from homology"/>
<comment type="caution">
    <text evidence="4">The sequence shown here is derived from an EMBL/GenBank/DDBJ whole genome shotgun (WGS) entry which is preliminary data.</text>
</comment>
<dbReference type="GeneID" id="97548849"/>
<accession>A0A2V2NGI3</accession>
<dbReference type="CDD" id="cd06464">
    <property type="entry name" value="ACD_sHsps-like"/>
    <property type="match status" value="1"/>
</dbReference>
<dbReference type="RefSeq" id="WP_109966921.1">
    <property type="nucleotide sequence ID" value="NZ_CP176093.1"/>
</dbReference>
<gene>
    <name evidence="4" type="ORF">DK846_00270</name>
</gene>
<dbReference type="EMBL" id="QGMY01000001">
    <property type="protein sequence ID" value="PWR74721.1"/>
    <property type="molecule type" value="Genomic_DNA"/>
</dbReference>
<dbReference type="Gene3D" id="2.60.40.790">
    <property type="match status" value="1"/>
</dbReference>
<dbReference type="InterPro" id="IPR031107">
    <property type="entry name" value="Small_HSP"/>
</dbReference>
<sequence>MSLFKKEKGTEITPSRPGSAISMRDRRIDFVDDFDSIFNDFRQSFDNLMKPYFPVEFFPREMMDFHPVKFAPLDLVDEGDHYRVQVELPGMSKEDVEVNITANRLQIQAQKESSTENSDTNYLHRERYSSVWRREVSFPEEVCPDKSQGTMKDGVLELNILKKEPKTKDQSYSIKIN</sequence>
<dbReference type="Pfam" id="PF00011">
    <property type="entry name" value="HSP20"/>
    <property type="match status" value="1"/>
</dbReference>
<dbReference type="InterPro" id="IPR008978">
    <property type="entry name" value="HSP20-like_chaperone"/>
</dbReference>
<evidence type="ECO:0000313" key="4">
    <source>
        <dbReference type="EMBL" id="PWR74721.1"/>
    </source>
</evidence>
<dbReference type="Proteomes" id="UP000245657">
    <property type="component" value="Unassembled WGS sequence"/>
</dbReference>
<protein>
    <recommendedName>
        <fullName evidence="3">SHSP domain-containing protein</fullName>
    </recommendedName>
</protein>
<keyword evidence="5" id="KW-1185">Reference proteome</keyword>
<feature type="domain" description="SHSP" evidence="3">
    <location>
        <begin position="64"/>
        <end position="177"/>
    </location>
</feature>
<dbReference type="PROSITE" id="PS01031">
    <property type="entry name" value="SHSP"/>
    <property type="match status" value="1"/>
</dbReference>
<dbReference type="AlphaFoldDB" id="A0A2V2NGI3"/>
<dbReference type="InterPro" id="IPR002068">
    <property type="entry name" value="A-crystallin/Hsp20_dom"/>
</dbReference>